<keyword evidence="4" id="KW-1003">Cell membrane</keyword>
<dbReference type="PIRSF" id="PIRSF006603">
    <property type="entry name" value="DinF"/>
    <property type="match status" value="1"/>
</dbReference>
<accession>A0A6L5XCF0</accession>
<evidence type="ECO:0000256" key="1">
    <source>
        <dbReference type="ARBA" id="ARBA00004651"/>
    </source>
</evidence>
<dbReference type="EMBL" id="VULT01000015">
    <property type="protein sequence ID" value="MSS18080.1"/>
    <property type="molecule type" value="Genomic_DNA"/>
</dbReference>
<dbReference type="RefSeq" id="WP_154328739.1">
    <property type="nucleotide sequence ID" value="NZ_CP045696.1"/>
</dbReference>
<evidence type="ECO:0000256" key="4">
    <source>
        <dbReference type="ARBA" id="ARBA00022475"/>
    </source>
</evidence>
<keyword evidence="8 10" id="KW-0472">Membrane</keyword>
<evidence type="ECO:0000256" key="9">
    <source>
        <dbReference type="ARBA" id="ARBA00031636"/>
    </source>
</evidence>
<feature type="transmembrane region" description="Helical" evidence="10">
    <location>
        <begin position="220"/>
        <end position="241"/>
    </location>
</feature>
<evidence type="ECO:0000256" key="7">
    <source>
        <dbReference type="ARBA" id="ARBA00023065"/>
    </source>
</evidence>
<dbReference type="InterPro" id="IPR050222">
    <property type="entry name" value="MATE_MdtK"/>
</dbReference>
<evidence type="ECO:0000256" key="8">
    <source>
        <dbReference type="ARBA" id="ARBA00023136"/>
    </source>
</evidence>
<feature type="transmembrane region" description="Helical" evidence="10">
    <location>
        <begin position="180"/>
        <end position="200"/>
    </location>
</feature>
<evidence type="ECO:0000256" key="5">
    <source>
        <dbReference type="ARBA" id="ARBA00022692"/>
    </source>
</evidence>
<dbReference type="GO" id="GO:0006811">
    <property type="term" value="P:monoatomic ion transport"/>
    <property type="evidence" value="ECO:0007669"/>
    <property type="project" value="UniProtKB-KW"/>
</dbReference>
<protein>
    <recommendedName>
        <fullName evidence="9">Multidrug-efflux transporter</fullName>
    </recommendedName>
</protein>
<feature type="transmembrane region" description="Helical" evidence="10">
    <location>
        <begin position="27"/>
        <end position="48"/>
    </location>
</feature>
<comment type="caution">
    <text evidence="11">The sequence shown here is derived from an EMBL/GenBank/DDBJ whole genome shotgun (WGS) entry which is preliminary data.</text>
</comment>
<keyword evidence="3" id="KW-0050">Antiport</keyword>
<feature type="transmembrane region" description="Helical" evidence="10">
    <location>
        <begin position="71"/>
        <end position="96"/>
    </location>
</feature>
<evidence type="ECO:0000256" key="6">
    <source>
        <dbReference type="ARBA" id="ARBA00022989"/>
    </source>
</evidence>
<evidence type="ECO:0000256" key="2">
    <source>
        <dbReference type="ARBA" id="ARBA00022448"/>
    </source>
</evidence>
<organism evidence="11 12">
    <name type="scientific">Sodaliphilus pleomorphus</name>
    <dbReference type="NCBI Taxonomy" id="2606626"/>
    <lineage>
        <taxon>Bacteria</taxon>
        <taxon>Pseudomonadati</taxon>
        <taxon>Bacteroidota</taxon>
        <taxon>Bacteroidia</taxon>
        <taxon>Bacteroidales</taxon>
        <taxon>Muribaculaceae</taxon>
        <taxon>Sodaliphilus</taxon>
    </lineage>
</organism>
<feature type="transmembrane region" description="Helical" evidence="10">
    <location>
        <begin position="395"/>
        <end position="414"/>
    </location>
</feature>
<comment type="subcellular location">
    <subcellularLocation>
        <location evidence="1">Cell membrane</location>
        <topology evidence="1">Multi-pass membrane protein</topology>
    </subcellularLocation>
</comment>
<dbReference type="GO" id="GO:0005886">
    <property type="term" value="C:plasma membrane"/>
    <property type="evidence" value="ECO:0007669"/>
    <property type="project" value="UniProtKB-SubCell"/>
</dbReference>
<gene>
    <name evidence="11" type="ORF">FYJ29_09980</name>
</gene>
<dbReference type="PANTHER" id="PTHR43298">
    <property type="entry name" value="MULTIDRUG RESISTANCE PROTEIN NORM-RELATED"/>
    <property type="match status" value="1"/>
</dbReference>
<dbReference type="Proteomes" id="UP000483362">
    <property type="component" value="Unassembled WGS sequence"/>
</dbReference>
<dbReference type="AlphaFoldDB" id="A0A6L5XCF0"/>
<sequence>MATLGKDALLAMIRDGKAMTLKQELRLTALLSIPAILAQLTSILMQYIDASMVGRLGADDSASIGLVSTTIWLFAGVCNAATTGFSVQVAHLIGAGRPAEARSVLRQSMITILIFGLAVGLAGCLISPFLPTWLKGNDHITGKASTYFLIFSLAIPFLTLDFLASGMLRSSGNIKVPSMLNVMMGVLDVIFNFFLIFPAHNLQVMGIDFTLPGANLGVTGAALGTFLAEMITCFAMVYYMCFKSKELRLNHEHGSFKPRGQCLRKAFKISLPMGLQHIVMCSAQITITAIVAPLGSIALAANTFAITAESLCYMPGYGIADAATTLVGQSIGAARRDLTRRFANITVVMGMTVMGLMGVLMWIGAPVMMSIMSPVPGIIEQGTAALRIEAWAEPMFAAAIVSYGIFVGAGDTLIPCAMNVVSMWGVRITLSALFVLHYHMGLTGVWTAMCIELIFRGSIYLWRLKSDRWIKIKHKA</sequence>
<feature type="transmembrane region" description="Helical" evidence="10">
    <location>
        <begin position="108"/>
        <end position="134"/>
    </location>
</feature>
<feature type="transmembrane region" description="Helical" evidence="10">
    <location>
        <begin position="342"/>
        <end position="365"/>
    </location>
</feature>
<dbReference type="Pfam" id="PF01554">
    <property type="entry name" value="MatE"/>
    <property type="match status" value="2"/>
</dbReference>
<dbReference type="GO" id="GO:0042910">
    <property type="term" value="F:xenobiotic transmembrane transporter activity"/>
    <property type="evidence" value="ECO:0007669"/>
    <property type="project" value="InterPro"/>
</dbReference>
<name>A0A6L5XCF0_9BACT</name>
<evidence type="ECO:0000313" key="12">
    <source>
        <dbReference type="Proteomes" id="UP000483362"/>
    </source>
</evidence>
<evidence type="ECO:0000256" key="3">
    <source>
        <dbReference type="ARBA" id="ARBA00022449"/>
    </source>
</evidence>
<dbReference type="PANTHER" id="PTHR43298:SF2">
    <property type="entry name" value="FMN_FAD EXPORTER YEEO-RELATED"/>
    <property type="match status" value="1"/>
</dbReference>
<dbReference type="InterPro" id="IPR048279">
    <property type="entry name" value="MdtK-like"/>
</dbReference>
<keyword evidence="6 10" id="KW-1133">Transmembrane helix</keyword>
<keyword evidence="5 10" id="KW-0812">Transmembrane</keyword>
<dbReference type="CDD" id="cd13137">
    <property type="entry name" value="MATE_NorM_like"/>
    <property type="match status" value="1"/>
</dbReference>
<keyword evidence="12" id="KW-1185">Reference proteome</keyword>
<dbReference type="GO" id="GO:0015297">
    <property type="term" value="F:antiporter activity"/>
    <property type="evidence" value="ECO:0007669"/>
    <property type="project" value="UniProtKB-KW"/>
</dbReference>
<proteinExistence type="predicted"/>
<evidence type="ECO:0000256" key="10">
    <source>
        <dbReference type="SAM" id="Phobius"/>
    </source>
</evidence>
<keyword evidence="2" id="KW-0813">Transport</keyword>
<keyword evidence="7" id="KW-0406">Ion transport</keyword>
<dbReference type="NCBIfam" id="TIGR00797">
    <property type="entry name" value="matE"/>
    <property type="match status" value="1"/>
</dbReference>
<evidence type="ECO:0000313" key="11">
    <source>
        <dbReference type="EMBL" id="MSS18080.1"/>
    </source>
</evidence>
<feature type="transmembrane region" description="Helical" evidence="10">
    <location>
        <begin position="146"/>
        <end position="168"/>
    </location>
</feature>
<dbReference type="InterPro" id="IPR002528">
    <property type="entry name" value="MATE_fam"/>
</dbReference>
<reference evidence="11 12" key="1">
    <citation type="submission" date="2019-08" db="EMBL/GenBank/DDBJ databases">
        <title>In-depth cultivation of the pig gut microbiome towards novel bacterial diversity and tailored functional studies.</title>
        <authorList>
            <person name="Wylensek D."/>
            <person name="Hitch T.C.A."/>
            <person name="Clavel T."/>
        </authorList>
    </citation>
    <scope>NUCLEOTIDE SEQUENCE [LARGE SCALE GENOMIC DNA]</scope>
    <source>
        <strain evidence="11 12">Oil-RF-744-WCA-WT-10</strain>
    </source>
</reference>